<comment type="similarity">
    <text evidence="2">Belongs to the peptidase M13 family.</text>
</comment>
<dbReference type="PANTHER" id="PTHR11733">
    <property type="entry name" value="ZINC METALLOPROTEASE FAMILY M13 NEPRILYSIN-RELATED"/>
    <property type="match status" value="1"/>
</dbReference>
<dbReference type="InterPro" id="IPR042089">
    <property type="entry name" value="Peptidase_M13_dom_2"/>
</dbReference>
<keyword evidence="13" id="KW-1185">Reference proteome</keyword>
<dbReference type="AlphaFoldDB" id="A0A284R7Q4"/>
<keyword evidence="4" id="KW-0479">Metal-binding</keyword>
<evidence type="ECO:0000256" key="1">
    <source>
        <dbReference type="ARBA" id="ARBA00001947"/>
    </source>
</evidence>
<evidence type="ECO:0000259" key="10">
    <source>
        <dbReference type="Pfam" id="PF01431"/>
    </source>
</evidence>
<dbReference type="PANTHER" id="PTHR11733:SF167">
    <property type="entry name" value="FI17812P1-RELATED"/>
    <property type="match status" value="1"/>
</dbReference>
<keyword evidence="6" id="KW-0862">Zinc</keyword>
<evidence type="ECO:0000256" key="8">
    <source>
        <dbReference type="SAM" id="MobiDB-lite"/>
    </source>
</evidence>
<evidence type="ECO:0000313" key="12">
    <source>
        <dbReference type="EMBL" id="SJL04742.1"/>
    </source>
</evidence>
<proteinExistence type="inferred from homology"/>
<dbReference type="OMA" id="FGWAQVW"/>
<gene>
    <name evidence="12" type="ORF">ARMOST_08112</name>
</gene>
<dbReference type="GO" id="GO:0005886">
    <property type="term" value="C:plasma membrane"/>
    <property type="evidence" value="ECO:0007669"/>
    <property type="project" value="TreeGrafter"/>
</dbReference>
<dbReference type="Pfam" id="PF05649">
    <property type="entry name" value="Peptidase_M13_N"/>
    <property type="match status" value="1"/>
</dbReference>
<dbReference type="InterPro" id="IPR018497">
    <property type="entry name" value="Peptidase_M13_C"/>
</dbReference>
<dbReference type="PRINTS" id="PR00786">
    <property type="entry name" value="NEPRILYSIN"/>
</dbReference>
<dbReference type="GO" id="GO:0004222">
    <property type="term" value="F:metalloendopeptidase activity"/>
    <property type="evidence" value="ECO:0007669"/>
    <property type="project" value="InterPro"/>
</dbReference>
<evidence type="ECO:0000256" key="4">
    <source>
        <dbReference type="ARBA" id="ARBA00022723"/>
    </source>
</evidence>
<keyword evidence="5" id="KW-0378">Hydrolase</keyword>
<evidence type="ECO:0000256" key="6">
    <source>
        <dbReference type="ARBA" id="ARBA00022833"/>
    </source>
</evidence>
<feature type="domain" description="Peptidase M13 N-terminal" evidence="11">
    <location>
        <begin position="144"/>
        <end position="590"/>
    </location>
</feature>
<evidence type="ECO:0000256" key="5">
    <source>
        <dbReference type="ARBA" id="ARBA00022801"/>
    </source>
</evidence>
<dbReference type="OrthoDB" id="6475849at2759"/>
<dbReference type="InterPro" id="IPR000718">
    <property type="entry name" value="Peptidase_M13"/>
</dbReference>
<keyword evidence="9" id="KW-0812">Transmembrane</keyword>
<organism evidence="12 13">
    <name type="scientific">Armillaria ostoyae</name>
    <name type="common">Armillaria root rot fungus</name>
    <dbReference type="NCBI Taxonomy" id="47428"/>
    <lineage>
        <taxon>Eukaryota</taxon>
        <taxon>Fungi</taxon>
        <taxon>Dikarya</taxon>
        <taxon>Basidiomycota</taxon>
        <taxon>Agaricomycotina</taxon>
        <taxon>Agaricomycetes</taxon>
        <taxon>Agaricomycetidae</taxon>
        <taxon>Agaricales</taxon>
        <taxon>Marasmiineae</taxon>
        <taxon>Physalacriaceae</taxon>
        <taxon>Armillaria</taxon>
    </lineage>
</organism>
<dbReference type="Pfam" id="PF01431">
    <property type="entry name" value="Peptidase_M13"/>
    <property type="match status" value="1"/>
</dbReference>
<evidence type="ECO:0000256" key="3">
    <source>
        <dbReference type="ARBA" id="ARBA00022670"/>
    </source>
</evidence>
<comment type="cofactor">
    <cofactor evidence="1">
        <name>Zn(2+)</name>
        <dbReference type="ChEBI" id="CHEBI:29105"/>
    </cofactor>
</comment>
<evidence type="ECO:0000259" key="11">
    <source>
        <dbReference type="Pfam" id="PF05649"/>
    </source>
</evidence>
<evidence type="ECO:0000313" key="13">
    <source>
        <dbReference type="Proteomes" id="UP000219338"/>
    </source>
</evidence>
<dbReference type="PROSITE" id="PS51885">
    <property type="entry name" value="NEPRILYSIN"/>
    <property type="match status" value="1"/>
</dbReference>
<evidence type="ECO:0000256" key="9">
    <source>
        <dbReference type="SAM" id="Phobius"/>
    </source>
</evidence>
<keyword evidence="3" id="KW-0645">Protease</keyword>
<dbReference type="InterPro" id="IPR024079">
    <property type="entry name" value="MetalloPept_cat_dom_sf"/>
</dbReference>
<dbReference type="GO" id="GO:0046872">
    <property type="term" value="F:metal ion binding"/>
    <property type="evidence" value="ECO:0007669"/>
    <property type="project" value="UniProtKB-KW"/>
</dbReference>
<dbReference type="CDD" id="cd08662">
    <property type="entry name" value="M13"/>
    <property type="match status" value="1"/>
</dbReference>
<dbReference type="Gene3D" id="1.10.1380.10">
    <property type="entry name" value="Neutral endopeptidase , domain2"/>
    <property type="match status" value="1"/>
</dbReference>
<sequence length="864" mass="95904">MADTADETAPLLQDPDVEDGESVQVVQARPSFGERITSVAQEPLTPLTKVLLVVVLILLLLSSIFIGLFAGVQHKLNTGQGGSHDGDKTTATYTLTATTTSHATTTVLPPPEPTIQPPEPVCLTPQCVILSASILSSLDTSQDPCENFYDFSSGGWLKEHPLPADKSSFGNFDSLSVQNKQILQKILEAPQPMSAAPTADEQILIKIRGMYASCLNETKLNEIGTEPLFHLVQTVRKLFRGNSTDISSATEEERTSKKGLTAAIAFLHSRGIEALFSFNVEGDVGVDPNFMTLWFNQPSLGLPSKEYYAEESITEVYQSVIERLLLTLIEEEESLRSKIKSDPSPLVNQAESVWPPWPWPPWGEDDDDKDGGKKPANQTERVRELAKKVVKFETRIANASLDLDILQEDPVATYNPVPLSNLTTTLPQIRFSDYFSTFAPRNFPDKVILTYPPYAESLSEILDDSSADVIETYLVAQTALSLSPYLGMDTEAWQAQRSLLETLSGIKKGAVGDRAEYCVGQVESTLGFATGRYFVNETFSGESKEKGTKVITDIVKAFKQSLSHVDWMDKKSAKAASNKADAIRIKVGFPVSPDTRNAESIASYYRLVEIDENKFFQNILSATTSEKVKEWFQLGKNRDPEAWEMFPSTVNAYFNPPANEIVFPAGILQPPFFSKDWPGYLAYGAFGQVAAHELTHAFDSAGRMYNQEGKLEQWWTNSTSDGFQVKQDCIVKQYSAYTIDDGKGGKVHVNGNLTSGENIGDTGLIQAYRAWRAQFETSRTEGNEYLLPGVDFTREQLFFISFGRIWARSMKPAAALQRIRTDPHSPSQYRVDGTVFNIPEFAEAFKCSKNAKLNPPLEKQCRFW</sequence>
<accession>A0A284R7Q4</accession>
<dbReference type="STRING" id="47428.A0A284R7Q4"/>
<name>A0A284R7Q4_ARMOS</name>
<reference evidence="13" key="1">
    <citation type="journal article" date="2017" name="Nat. Ecol. Evol.">
        <title>Genome expansion and lineage-specific genetic innovations in the forest pathogenic fungi Armillaria.</title>
        <authorList>
            <person name="Sipos G."/>
            <person name="Prasanna A.N."/>
            <person name="Walter M.C."/>
            <person name="O'Connor E."/>
            <person name="Balint B."/>
            <person name="Krizsan K."/>
            <person name="Kiss B."/>
            <person name="Hess J."/>
            <person name="Varga T."/>
            <person name="Slot J."/>
            <person name="Riley R."/>
            <person name="Boka B."/>
            <person name="Rigling D."/>
            <person name="Barry K."/>
            <person name="Lee J."/>
            <person name="Mihaltcheva S."/>
            <person name="LaButti K."/>
            <person name="Lipzen A."/>
            <person name="Waldron R."/>
            <person name="Moloney N.M."/>
            <person name="Sperisen C."/>
            <person name="Kredics L."/>
            <person name="Vagvoelgyi C."/>
            <person name="Patrignani A."/>
            <person name="Fitzpatrick D."/>
            <person name="Nagy I."/>
            <person name="Doyle S."/>
            <person name="Anderson J.B."/>
            <person name="Grigoriev I.V."/>
            <person name="Gueldener U."/>
            <person name="Muensterkoetter M."/>
            <person name="Nagy L.G."/>
        </authorList>
    </citation>
    <scope>NUCLEOTIDE SEQUENCE [LARGE SCALE GENOMIC DNA]</scope>
    <source>
        <strain evidence="13">C18/9</strain>
    </source>
</reference>
<protein>
    <submittedName>
        <fullName evidence="12">Related to Endothelin-converting enzyme 1</fullName>
    </submittedName>
</protein>
<evidence type="ECO:0000256" key="7">
    <source>
        <dbReference type="ARBA" id="ARBA00023049"/>
    </source>
</evidence>
<feature type="region of interest" description="Disordered" evidence="8">
    <location>
        <begin position="1"/>
        <end position="22"/>
    </location>
</feature>
<feature type="domain" description="Peptidase M13 C-terminal" evidence="10">
    <location>
        <begin position="651"/>
        <end position="861"/>
    </location>
</feature>
<dbReference type="GO" id="GO:0016485">
    <property type="term" value="P:protein processing"/>
    <property type="evidence" value="ECO:0007669"/>
    <property type="project" value="TreeGrafter"/>
</dbReference>
<dbReference type="Proteomes" id="UP000219338">
    <property type="component" value="Unassembled WGS sequence"/>
</dbReference>
<dbReference type="SUPFAM" id="SSF55486">
    <property type="entry name" value="Metalloproteases ('zincins'), catalytic domain"/>
    <property type="match status" value="2"/>
</dbReference>
<dbReference type="EMBL" id="FUEG01000005">
    <property type="protein sequence ID" value="SJL04742.1"/>
    <property type="molecule type" value="Genomic_DNA"/>
</dbReference>
<evidence type="ECO:0000256" key="2">
    <source>
        <dbReference type="ARBA" id="ARBA00007357"/>
    </source>
</evidence>
<keyword evidence="9" id="KW-0472">Membrane</keyword>
<feature type="region of interest" description="Disordered" evidence="8">
    <location>
        <begin position="339"/>
        <end position="380"/>
    </location>
</feature>
<dbReference type="InterPro" id="IPR008753">
    <property type="entry name" value="Peptidase_M13_N"/>
</dbReference>
<feature type="transmembrane region" description="Helical" evidence="9">
    <location>
        <begin position="50"/>
        <end position="70"/>
    </location>
</feature>
<keyword evidence="7" id="KW-0482">Metalloprotease</keyword>
<dbReference type="Gene3D" id="3.40.390.10">
    <property type="entry name" value="Collagenase (Catalytic Domain)"/>
    <property type="match status" value="1"/>
</dbReference>
<keyword evidence="9" id="KW-1133">Transmembrane helix</keyword>